<dbReference type="EMBL" id="FOCM01000001">
    <property type="protein sequence ID" value="SEM84463.1"/>
    <property type="molecule type" value="Genomic_DNA"/>
</dbReference>
<dbReference type="CDD" id="cd04182">
    <property type="entry name" value="GT_2_like_f"/>
    <property type="match status" value="1"/>
</dbReference>
<dbReference type="GO" id="GO:0016779">
    <property type="term" value="F:nucleotidyltransferase activity"/>
    <property type="evidence" value="ECO:0007669"/>
    <property type="project" value="UniProtKB-KW"/>
</dbReference>
<gene>
    <name evidence="3" type="ORF">SAMN04488011_101670</name>
</gene>
<reference evidence="4" key="1">
    <citation type="submission" date="2016-10" db="EMBL/GenBank/DDBJ databases">
        <authorList>
            <person name="Varghese N."/>
            <person name="Submissions S."/>
        </authorList>
    </citation>
    <scope>NUCLEOTIDE SEQUENCE [LARGE SCALE GENOMIC DNA]</scope>
    <source>
        <strain evidence="4">DSM 26893</strain>
    </source>
</reference>
<accession>A0A1H8BNU0</accession>
<evidence type="ECO:0000259" key="2">
    <source>
        <dbReference type="Pfam" id="PF12804"/>
    </source>
</evidence>
<organism evidence="3 4">
    <name type="scientific">Palleronia pelagia</name>
    <dbReference type="NCBI Taxonomy" id="387096"/>
    <lineage>
        <taxon>Bacteria</taxon>
        <taxon>Pseudomonadati</taxon>
        <taxon>Pseudomonadota</taxon>
        <taxon>Alphaproteobacteria</taxon>
        <taxon>Rhodobacterales</taxon>
        <taxon>Roseobacteraceae</taxon>
        <taxon>Palleronia</taxon>
    </lineage>
</organism>
<dbReference type="Proteomes" id="UP000199372">
    <property type="component" value="Unassembled WGS sequence"/>
</dbReference>
<evidence type="ECO:0000313" key="3">
    <source>
        <dbReference type="EMBL" id="SEM84463.1"/>
    </source>
</evidence>
<dbReference type="PANTHER" id="PTHR43777:SF1">
    <property type="entry name" value="MOLYBDENUM COFACTOR CYTIDYLYLTRANSFERASE"/>
    <property type="match status" value="1"/>
</dbReference>
<protein>
    <submittedName>
        <fullName evidence="3">CTP:molybdopterin cytidylyltransferase MocA</fullName>
    </submittedName>
</protein>
<dbReference type="AlphaFoldDB" id="A0A1H8BNU0"/>
<sequence>MGPAVKPLLQLSRCHSGNVQWPGQFPFGLHNDAPFGTAQAPCPMTASALPVIAILAAGGSTRMRGRDKLRETVGGMPLLRLVARRALETGAPVLVTLPEARSRDDALEGLAVDLVRVPDADTGMAASFRAIAPLADGRAVMVVLADMPDITAADMRALIAQWQGAPDTPLRAATAGGQPGQPVIFPASLVPRFAELQGDAGGRALLSGQKVELLPLAGDRAVTDLDTPEAWDAWRARTGQPR</sequence>
<name>A0A1H8BNU0_9RHOB</name>
<dbReference type="InterPro" id="IPR025877">
    <property type="entry name" value="MobA-like_NTP_Trfase"/>
</dbReference>
<dbReference type="Gene3D" id="3.90.550.10">
    <property type="entry name" value="Spore Coat Polysaccharide Biosynthesis Protein SpsA, Chain A"/>
    <property type="match status" value="1"/>
</dbReference>
<dbReference type="InterPro" id="IPR029044">
    <property type="entry name" value="Nucleotide-diphossugar_trans"/>
</dbReference>
<dbReference type="SUPFAM" id="SSF53448">
    <property type="entry name" value="Nucleotide-diphospho-sugar transferases"/>
    <property type="match status" value="1"/>
</dbReference>
<proteinExistence type="predicted"/>
<feature type="domain" description="MobA-like NTP transferase" evidence="2">
    <location>
        <begin position="53"/>
        <end position="208"/>
    </location>
</feature>
<dbReference type="PANTHER" id="PTHR43777">
    <property type="entry name" value="MOLYBDENUM COFACTOR CYTIDYLYLTRANSFERASE"/>
    <property type="match status" value="1"/>
</dbReference>
<evidence type="ECO:0000313" key="4">
    <source>
        <dbReference type="Proteomes" id="UP000199372"/>
    </source>
</evidence>
<evidence type="ECO:0000256" key="1">
    <source>
        <dbReference type="ARBA" id="ARBA00022842"/>
    </source>
</evidence>
<keyword evidence="1" id="KW-0460">Magnesium</keyword>
<keyword evidence="3" id="KW-0548">Nucleotidyltransferase</keyword>
<dbReference type="Pfam" id="PF12804">
    <property type="entry name" value="NTP_transf_3"/>
    <property type="match status" value="1"/>
</dbReference>
<keyword evidence="3" id="KW-0808">Transferase</keyword>
<keyword evidence="4" id="KW-1185">Reference proteome</keyword>